<evidence type="ECO:0000313" key="6">
    <source>
        <dbReference type="EMBL" id="CAB3653432.1"/>
    </source>
</evidence>
<dbReference type="InterPro" id="IPR043128">
    <property type="entry name" value="Rev_trsase/Diguanyl_cyclase"/>
</dbReference>
<sequence>MLLHQARREQQTRPTVRQVTLGLAVVWLALVAGLGWWISQRIVTAQLARLAASAEYEAKTTARVMDRLFTEMVSVANMVARQGLVIELAIRYRTDAPGAAELTRQERAAQFARDPLVRRVGDFMNALASDLRYARIYMNNMSDDTVSASNWAEPDSIVGMIYSGRPYLIDALRTGNGHSFGIARLNKSPSYFVASRIEDSNDVPLGSVTVKFDAPEVALYLTGRHVALIVNRQGRVITASSEAFMLRNVAALLPPGTVLPPDGEEELGELMDVRGTSSADLADQWLIDGTPYLLRRQPLSGTQYQLLTLATLEHLAPMRRQHFWMAGLVALFGLVLILLSGHAASQIVMRRRDERYAANYDALTGLPNRRAVLTELERLFALAKRTQQWVLVAFIDLDGFKPINDTYGHEAGDRFLIEVGRRMSAGLRASDMLGRWGGDEFVVIGLVAPYMSGDPQGVVNEMRNRLAQPLIGTYTSADCSFDYRGASFGIVSVDPAVSSLQAALKEADQLMYADKQARRAQQTAKDGQARESVWRPDPNLDGGLPNKA</sequence>
<dbReference type="AlphaFoldDB" id="A0A6S7A3Q2"/>
<evidence type="ECO:0000256" key="4">
    <source>
        <dbReference type="SAM" id="Phobius"/>
    </source>
</evidence>
<evidence type="ECO:0000256" key="1">
    <source>
        <dbReference type="ARBA" id="ARBA00012528"/>
    </source>
</evidence>
<feature type="transmembrane region" description="Helical" evidence="4">
    <location>
        <begin position="21"/>
        <end position="39"/>
    </location>
</feature>
<dbReference type="InterPro" id="IPR050469">
    <property type="entry name" value="Diguanylate_Cyclase"/>
</dbReference>
<evidence type="ECO:0000313" key="7">
    <source>
        <dbReference type="Proteomes" id="UP000494108"/>
    </source>
</evidence>
<keyword evidence="4" id="KW-0812">Transmembrane</keyword>
<dbReference type="EMBL" id="CADIJX010000003">
    <property type="protein sequence ID" value="CAB3653432.1"/>
    <property type="molecule type" value="Genomic_DNA"/>
</dbReference>
<dbReference type="PANTHER" id="PTHR45138">
    <property type="entry name" value="REGULATORY COMPONENTS OF SENSORY TRANSDUCTION SYSTEM"/>
    <property type="match status" value="1"/>
</dbReference>
<dbReference type="GO" id="GO:0052621">
    <property type="term" value="F:diguanylate cyclase activity"/>
    <property type="evidence" value="ECO:0007669"/>
    <property type="project" value="UniProtKB-EC"/>
</dbReference>
<dbReference type="SUPFAM" id="SSF55073">
    <property type="entry name" value="Nucleotide cyclase"/>
    <property type="match status" value="1"/>
</dbReference>
<dbReference type="InterPro" id="IPR029787">
    <property type="entry name" value="Nucleotide_cyclase"/>
</dbReference>
<feature type="region of interest" description="Disordered" evidence="3">
    <location>
        <begin position="515"/>
        <end position="548"/>
    </location>
</feature>
<name>A0A6S7A3Q2_9BURK</name>
<dbReference type="Gene3D" id="3.30.450.20">
    <property type="entry name" value="PAS domain"/>
    <property type="match status" value="1"/>
</dbReference>
<evidence type="ECO:0000259" key="5">
    <source>
        <dbReference type="PROSITE" id="PS50887"/>
    </source>
</evidence>
<keyword evidence="4" id="KW-1133">Transmembrane helix</keyword>
<keyword evidence="4" id="KW-0472">Membrane</keyword>
<dbReference type="GO" id="GO:1902201">
    <property type="term" value="P:negative regulation of bacterial-type flagellum-dependent cell motility"/>
    <property type="evidence" value="ECO:0007669"/>
    <property type="project" value="TreeGrafter"/>
</dbReference>
<dbReference type="Gene3D" id="3.30.70.270">
    <property type="match status" value="1"/>
</dbReference>
<dbReference type="PANTHER" id="PTHR45138:SF9">
    <property type="entry name" value="DIGUANYLATE CYCLASE DGCM-RELATED"/>
    <property type="match status" value="1"/>
</dbReference>
<dbReference type="SMART" id="SM00267">
    <property type="entry name" value="GGDEF"/>
    <property type="match status" value="1"/>
</dbReference>
<dbReference type="GO" id="GO:0043709">
    <property type="term" value="P:cell adhesion involved in single-species biofilm formation"/>
    <property type="evidence" value="ECO:0007669"/>
    <property type="project" value="TreeGrafter"/>
</dbReference>
<protein>
    <recommendedName>
        <fullName evidence="1">diguanylate cyclase</fullName>
        <ecNumber evidence="1">2.7.7.65</ecNumber>
    </recommendedName>
</protein>
<evidence type="ECO:0000256" key="3">
    <source>
        <dbReference type="SAM" id="MobiDB-lite"/>
    </source>
</evidence>
<dbReference type="NCBIfam" id="TIGR00254">
    <property type="entry name" value="GGDEF"/>
    <property type="match status" value="1"/>
</dbReference>
<dbReference type="InterPro" id="IPR000160">
    <property type="entry name" value="GGDEF_dom"/>
</dbReference>
<evidence type="ECO:0000256" key="2">
    <source>
        <dbReference type="ARBA" id="ARBA00034247"/>
    </source>
</evidence>
<organism evidence="6 7">
    <name type="scientific">Achromobacter pestifer</name>
    <dbReference type="NCBI Taxonomy" id="1353889"/>
    <lineage>
        <taxon>Bacteria</taxon>
        <taxon>Pseudomonadati</taxon>
        <taxon>Pseudomonadota</taxon>
        <taxon>Betaproteobacteria</taxon>
        <taxon>Burkholderiales</taxon>
        <taxon>Alcaligenaceae</taxon>
        <taxon>Achromobacter</taxon>
    </lineage>
</organism>
<dbReference type="PROSITE" id="PS50887">
    <property type="entry name" value="GGDEF"/>
    <property type="match status" value="1"/>
</dbReference>
<dbReference type="Proteomes" id="UP000494108">
    <property type="component" value="Unassembled WGS sequence"/>
</dbReference>
<comment type="catalytic activity">
    <reaction evidence="2">
        <text>2 GTP = 3',3'-c-di-GMP + 2 diphosphate</text>
        <dbReference type="Rhea" id="RHEA:24898"/>
        <dbReference type="ChEBI" id="CHEBI:33019"/>
        <dbReference type="ChEBI" id="CHEBI:37565"/>
        <dbReference type="ChEBI" id="CHEBI:58805"/>
        <dbReference type="EC" id="2.7.7.65"/>
    </reaction>
</comment>
<feature type="domain" description="GGDEF" evidence="5">
    <location>
        <begin position="388"/>
        <end position="527"/>
    </location>
</feature>
<dbReference type="CDD" id="cd01949">
    <property type="entry name" value="GGDEF"/>
    <property type="match status" value="1"/>
</dbReference>
<dbReference type="GO" id="GO:0005886">
    <property type="term" value="C:plasma membrane"/>
    <property type="evidence" value="ECO:0007669"/>
    <property type="project" value="TreeGrafter"/>
</dbReference>
<gene>
    <name evidence="6" type="ORF">LMG3431_02972</name>
</gene>
<dbReference type="Pfam" id="PF00990">
    <property type="entry name" value="GGDEF"/>
    <property type="match status" value="1"/>
</dbReference>
<proteinExistence type="predicted"/>
<feature type="transmembrane region" description="Helical" evidence="4">
    <location>
        <begin position="323"/>
        <end position="345"/>
    </location>
</feature>
<keyword evidence="7" id="KW-1185">Reference proteome</keyword>
<reference evidence="6 7" key="1">
    <citation type="submission" date="2020-04" db="EMBL/GenBank/DDBJ databases">
        <authorList>
            <person name="De Canck E."/>
        </authorList>
    </citation>
    <scope>NUCLEOTIDE SEQUENCE [LARGE SCALE GENOMIC DNA]</scope>
    <source>
        <strain evidence="6 7">LMG 3431</strain>
    </source>
</reference>
<dbReference type="EC" id="2.7.7.65" evidence="1"/>
<accession>A0A6S7A3Q2</accession>